<dbReference type="GO" id="GO:0000160">
    <property type="term" value="P:phosphorelay signal transduction system"/>
    <property type="evidence" value="ECO:0007669"/>
    <property type="project" value="InterPro"/>
</dbReference>
<proteinExistence type="predicted"/>
<evidence type="ECO:0000259" key="4">
    <source>
        <dbReference type="PROSITE" id="PS50110"/>
    </source>
</evidence>
<comment type="function">
    <text evidence="2">May play the central regulatory role in sporulation. It may be an element of the effector pathway responsible for the activation of sporulation genes in response to nutritional stress. Spo0A may act in concert with spo0H (a sigma factor) to control the expression of some genes that are critical to the sporulation process.</text>
</comment>
<dbReference type="InterPro" id="IPR001789">
    <property type="entry name" value="Sig_transdc_resp-reg_receiver"/>
</dbReference>
<dbReference type="InterPro" id="IPR052048">
    <property type="entry name" value="ST_Response_Regulator"/>
</dbReference>
<dbReference type="Gene3D" id="3.40.50.2300">
    <property type="match status" value="1"/>
</dbReference>
<feature type="domain" description="Response regulatory" evidence="4">
    <location>
        <begin position="4"/>
        <end position="119"/>
    </location>
</feature>
<dbReference type="eggNOG" id="COG2201">
    <property type="taxonomic scope" value="Bacteria"/>
</dbReference>
<evidence type="ECO:0000256" key="2">
    <source>
        <dbReference type="ARBA" id="ARBA00024867"/>
    </source>
</evidence>
<dbReference type="AlphaFoldDB" id="F6DRB9"/>
<evidence type="ECO:0000256" key="3">
    <source>
        <dbReference type="PROSITE-ProRule" id="PRU00169"/>
    </source>
</evidence>
<dbReference type="Pfam" id="PF00072">
    <property type="entry name" value="Response_reg"/>
    <property type="match status" value="1"/>
</dbReference>
<keyword evidence="3" id="KW-0597">Phosphoprotein</keyword>
<dbReference type="HOGENOM" id="CLU_000445_69_15_9"/>
<reference evidence="6" key="1">
    <citation type="submission" date="2011-05" db="EMBL/GenBank/DDBJ databases">
        <title>Complete sequence of Desulfotomaculum ruminis DSM 2154.</title>
        <authorList>
            <person name="Lucas S."/>
            <person name="Copeland A."/>
            <person name="Lapidus A."/>
            <person name="Cheng J.-F."/>
            <person name="Goodwin L."/>
            <person name="Pitluck S."/>
            <person name="Lu M."/>
            <person name="Detter J.C."/>
            <person name="Han C."/>
            <person name="Tapia R."/>
            <person name="Land M."/>
            <person name="Hauser L."/>
            <person name="Kyrpides N."/>
            <person name="Ivanova N."/>
            <person name="Mikhailova N."/>
            <person name="Pagani I."/>
            <person name="Stams A.J.M."/>
            <person name="Plugge C.M."/>
            <person name="Muyzer G."/>
            <person name="Kuever J."/>
            <person name="Parshina S.N."/>
            <person name="Ivanova A.E."/>
            <person name="Nazina T.N."/>
            <person name="Brambilla E."/>
            <person name="Spring S."/>
            <person name="Klenk H.-P."/>
            <person name="Woyke T."/>
        </authorList>
    </citation>
    <scope>NUCLEOTIDE SEQUENCE [LARGE SCALE GENOMIC DNA]</scope>
    <source>
        <strain evidence="6">ATCC 23193 / DSM 2154 / NCIB 8452 / DL</strain>
    </source>
</reference>
<dbReference type="RefSeq" id="WP_013842708.1">
    <property type="nucleotide sequence ID" value="NC_015589.1"/>
</dbReference>
<evidence type="ECO:0000313" key="5">
    <source>
        <dbReference type="EMBL" id="AEG60954.1"/>
    </source>
</evidence>
<organism evidence="5 6">
    <name type="scientific">Desulforamulus ruminis (strain ATCC 23193 / DSM 2154 / NCIMB 8452 / DL)</name>
    <name type="common">Desulfotomaculum ruminis</name>
    <dbReference type="NCBI Taxonomy" id="696281"/>
    <lineage>
        <taxon>Bacteria</taxon>
        <taxon>Bacillati</taxon>
        <taxon>Bacillota</taxon>
        <taxon>Clostridia</taxon>
        <taxon>Eubacteriales</taxon>
        <taxon>Peptococcaceae</taxon>
        <taxon>Desulforamulus</taxon>
    </lineage>
</organism>
<gene>
    <name evidence="5" type="ordered locus">Desru_2730</name>
</gene>
<dbReference type="PANTHER" id="PTHR43228:SF1">
    <property type="entry name" value="TWO-COMPONENT RESPONSE REGULATOR ARR22"/>
    <property type="match status" value="1"/>
</dbReference>
<feature type="modified residue" description="4-aspartylphosphate" evidence="3">
    <location>
        <position position="54"/>
    </location>
</feature>
<dbReference type="STRING" id="696281.Desru_2730"/>
<accession>F6DRB9</accession>
<dbReference type="SMART" id="SM00448">
    <property type="entry name" value="REC"/>
    <property type="match status" value="1"/>
</dbReference>
<dbReference type="Proteomes" id="UP000009234">
    <property type="component" value="Chromosome"/>
</dbReference>
<dbReference type="PROSITE" id="PS50110">
    <property type="entry name" value="RESPONSE_REGULATORY"/>
    <property type="match status" value="1"/>
</dbReference>
<dbReference type="SUPFAM" id="SSF52172">
    <property type="entry name" value="CheY-like"/>
    <property type="match status" value="1"/>
</dbReference>
<evidence type="ECO:0000256" key="1">
    <source>
        <dbReference type="ARBA" id="ARBA00018672"/>
    </source>
</evidence>
<dbReference type="EMBL" id="CP002780">
    <property type="protein sequence ID" value="AEG60954.1"/>
    <property type="molecule type" value="Genomic_DNA"/>
</dbReference>
<name>F6DRB9_DESRL</name>
<sequence length="122" mass="13533">MRHRFFIVDDSLLQRTFLKSILTSHNHEVVGEATNGSEAIAMYPELQPDLVILDINLPDITGVQVLNEILCIDGKAKIIMVTSMGQSAYLKECLLLGARDFVIKPVAEHRLLKSIEAVMGSL</sequence>
<evidence type="ECO:0000313" key="6">
    <source>
        <dbReference type="Proteomes" id="UP000009234"/>
    </source>
</evidence>
<keyword evidence="6" id="KW-1185">Reference proteome</keyword>
<dbReference type="PANTHER" id="PTHR43228">
    <property type="entry name" value="TWO-COMPONENT RESPONSE REGULATOR"/>
    <property type="match status" value="1"/>
</dbReference>
<dbReference type="KEGG" id="dru:Desru_2730"/>
<protein>
    <recommendedName>
        <fullName evidence="1">Stage 0 sporulation protein A homolog</fullName>
    </recommendedName>
</protein>
<dbReference type="InterPro" id="IPR011006">
    <property type="entry name" value="CheY-like_superfamily"/>
</dbReference>
<reference evidence="5 6" key="2">
    <citation type="journal article" date="2012" name="Stand. Genomic Sci.">
        <title>Complete genome sequence of the sulfate-reducing firmicute Desulfotomaculum ruminis type strain (DL(T)).</title>
        <authorList>
            <person name="Spring S."/>
            <person name="Visser M."/>
            <person name="Lu M."/>
            <person name="Copeland A."/>
            <person name="Lapidus A."/>
            <person name="Lucas S."/>
            <person name="Cheng J.F."/>
            <person name="Han C."/>
            <person name="Tapia R."/>
            <person name="Goodwin L.A."/>
            <person name="Pitluck S."/>
            <person name="Ivanova N."/>
            <person name="Land M."/>
            <person name="Hauser L."/>
            <person name="Larimer F."/>
            <person name="Rohde M."/>
            <person name="Goker M."/>
            <person name="Detter J.C."/>
            <person name="Kyrpides N.C."/>
            <person name="Woyke T."/>
            <person name="Schaap P.J."/>
            <person name="Plugge C.M."/>
            <person name="Muyzer G."/>
            <person name="Kuever J."/>
            <person name="Pereira I.A."/>
            <person name="Parshina S.N."/>
            <person name="Bernier-Latmani R."/>
            <person name="Stams A.J."/>
            <person name="Klenk H.P."/>
        </authorList>
    </citation>
    <scope>NUCLEOTIDE SEQUENCE [LARGE SCALE GENOMIC DNA]</scope>
    <source>
        <strain evidence="6">ATCC 23193 / DSM 2154 / NCIB 8452 / DL</strain>
    </source>
</reference>
<dbReference type="OrthoDB" id="9790669at2"/>